<gene>
    <name evidence="2" type="ORF">chiPu_0021873</name>
</gene>
<accession>A0A401REH4</accession>
<evidence type="ECO:0000256" key="1">
    <source>
        <dbReference type="SAM" id="MobiDB-lite"/>
    </source>
</evidence>
<organism evidence="2 3">
    <name type="scientific">Chiloscyllium punctatum</name>
    <name type="common">Brownbanded bambooshark</name>
    <name type="synonym">Hemiscyllium punctatum</name>
    <dbReference type="NCBI Taxonomy" id="137246"/>
    <lineage>
        <taxon>Eukaryota</taxon>
        <taxon>Metazoa</taxon>
        <taxon>Chordata</taxon>
        <taxon>Craniata</taxon>
        <taxon>Vertebrata</taxon>
        <taxon>Chondrichthyes</taxon>
        <taxon>Elasmobranchii</taxon>
        <taxon>Galeomorphii</taxon>
        <taxon>Galeoidea</taxon>
        <taxon>Orectolobiformes</taxon>
        <taxon>Hemiscylliidae</taxon>
        <taxon>Chiloscyllium</taxon>
    </lineage>
</organism>
<sequence length="147" mass="15955">MFSEPQSEATDSQNITSSTPHSKDRHREEEEEEVRLTESCKPLRDQKPDPWSSEQEGVSHCVSEQQETRAEGSTAAASSFSKAKRRKGKDQRKAMKGAGVEKAQVSVWDGVGGVWAERGWGGARQAVRLWGGEALGMGVGVGTEPGQ</sequence>
<evidence type="ECO:0000313" key="2">
    <source>
        <dbReference type="EMBL" id="GCC16486.1"/>
    </source>
</evidence>
<feature type="compositionally biased region" description="Polar residues" evidence="1">
    <location>
        <begin position="1"/>
        <end position="20"/>
    </location>
</feature>
<feature type="region of interest" description="Disordered" evidence="1">
    <location>
        <begin position="1"/>
        <end position="101"/>
    </location>
</feature>
<reference evidence="2 3" key="1">
    <citation type="journal article" date="2018" name="Nat. Ecol. Evol.">
        <title>Shark genomes provide insights into elasmobranch evolution and the origin of vertebrates.</title>
        <authorList>
            <person name="Hara Y"/>
            <person name="Yamaguchi K"/>
            <person name="Onimaru K"/>
            <person name="Kadota M"/>
            <person name="Koyanagi M"/>
            <person name="Keeley SD"/>
            <person name="Tatsumi K"/>
            <person name="Tanaka K"/>
            <person name="Motone F"/>
            <person name="Kageyama Y"/>
            <person name="Nozu R"/>
            <person name="Adachi N"/>
            <person name="Nishimura O"/>
            <person name="Nakagawa R"/>
            <person name="Tanegashima C"/>
            <person name="Kiyatake I"/>
            <person name="Matsumoto R"/>
            <person name="Murakumo K"/>
            <person name="Nishida K"/>
            <person name="Terakita A"/>
            <person name="Kuratani S"/>
            <person name="Sato K"/>
            <person name="Hyodo S Kuraku.S."/>
        </authorList>
    </citation>
    <scope>NUCLEOTIDE SEQUENCE [LARGE SCALE GENOMIC DNA]</scope>
</reference>
<feature type="compositionally biased region" description="Basic and acidic residues" evidence="1">
    <location>
        <begin position="21"/>
        <end position="48"/>
    </location>
</feature>
<dbReference type="EMBL" id="BEZZ01005123">
    <property type="protein sequence ID" value="GCC16486.1"/>
    <property type="molecule type" value="Genomic_DNA"/>
</dbReference>
<evidence type="ECO:0000313" key="3">
    <source>
        <dbReference type="Proteomes" id="UP000287033"/>
    </source>
</evidence>
<name>A0A401REH4_CHIPU</name>
<protein>
    <submittedName>
        <fullName evidence="2">Uncharacterized protein</fullName>
    </submittedName>
</protein>
<proteinExistence type="predicted"/>
<feature type="compositionally biased region" description="Low complexity" evidence="1">
    <location>
        <begin position="72"/>
        <end position="81"/>
    </location>
</feature>
<dbReference type="Proteomes" id="UP000287033">
    <property type="component" value="Unassembled WGS sequence"/>
</dbReference>
<dbReference type="AlphaFoldDB" id="A0A401REH4"/>
<comment type="caution">
    <text evidence="2">The sequence shown here is derived from an EMBL/GenBank/DDBJ whole genome shotgun (WGS) entry which is preliminary data.</text>
</comment>
<keyword evidence="3" id="KW-1185">Reference proteome</keyword>